<evidence type="ECO:0000256" key="1">
    <source>
        <dbReference type="SAM" id="MobiDB-lite"/>
    </source>
</evidence>
<evidence type="ECO:0008006" key="4">
    <source>
        <dbReference type="Google" id="ProtNLM"/>
    </source>
</evidence>
<gene>
    <name evidence="2" type="ORF">GCM10022419_033710</name>
</gene>
<protein>
    <recommendedName>
        <fullName evidence="4">HNH endonuclease</fullName>
    </recommendedName>
</protein>
<dbReference type="EMBL" id="BAABDQ010000006">
    <property type="protein sequence ID" value="GAA3550698.1"/>
    <property type="molecule type" value="Genomic_DNA"/>
</dbReference>
<feature type="compositionally biased region" description="Basic and acidic residues" evidence="1">
    <location>
        <begin position="44"/>
        <end position="53"/>
    </location>
</feature>
<evidence type="ECO:0000313" key="3">
    <source>
        <dbReference type="Proteomes" id="UP001500630"/>
    </source>
</evidence>
<sequence>MTGGRVVTVSQMPRICPGCRQRVTGKCPTCDQTSPRRPRQRAGYGRDERRRRADTVRVHVEQHGWMCPGWQKAPHASQDLTADHVQPTARGGNPAGPLRVLCRPCNSARQAQLDTPRLVGVSVTLVAGPPCSGKSSYVREHALVSDLVVDYDALAAALRVDGERYQHLDSHRPFVCEARDAVLDRMVLGNHGVRRVWVMATAAKRAVRESYRRRYGADVVVVWAPEELCLRRAMGERPQAWWGHVRGWFEQYEADGRDEIVKQVEAL</sequence>
<dbReference type="Gene3D" id="3.40.50.300">
    <property type="entry name" value="P-loop containing nucleotide triphosphate hydrolases"/>
    <property type="match status" value="1"/>
</dbReference>
<comment type="caution">
    <text evidence="2">The sequence shown here is derived from an EMBL/GenBank/DDBJ whole genome shotgun (WGS) entry which is preliminary data.</text>
</comment>
<feature type="region of interest" description="Disordered" evidence="1">
    <location>
        <begin position="27"/>
        <end position="53"/>
    </location>
</feature>
<reference evidence="3" key="1">
    <citation type="journal article" date="2019" name="Int. J. Syst. Evol. Microbiol.">
        <title>The Global Catalogue of Microorganisms (GCM) 10K type strain sequencing project: providing services to taxonomists for standard genome sequencing and annotation.</title>
        <authorList>
            <consortium name="The Broad Institute Genomics Platform"/>
            <consortium name="The Broad Institute Genome Sequencing Center for Infectious Disease"/>
            <person name="Wu L."/>
            <person name="Ma J."/>
        </authorList>
    </citation>
    <scope>NUCLEOTIDE SEQUENCE [LARGE SCALE GENOMIC DNA]</scope>
    <source>
        <strain evidence="3">JCM 17326</strain>
    </source>
</reference>
<organism evidence="2 3">
    <name type="scientific">Nonomuraea rosea</name>
    <dbReference type="NCBI Taxonomy" id="638574"/>
    <lineage>
        <taxon>Bacteria</taxon>
        <taxon>Bacillati</taxon>
        <taxon>Actinomycetota</taxon>
        <taxon>Actinomycetes</taxon>
        <taxon>Streptosporangiales</taxon>
        <taxon>Streptosporangiaceae</taxon>
        <taxon>Nonomuraea</taxon>
    </lineage>
</organism>
<dbReference type="InterPro" id="IPR027417">
    <property type="entry name" value="P-loop_NTPase"/>
</dbReference>
<dbReference type="Pfam" id="PF13671">
    <property type="entry name" value="AAA_33"/>
    <property type="match status" value="1"/>
</dbReference>
<proteinExistence type="predicted"/>
<accession>A0ABP6WEL8</accession>
<evidence type="ECO:0000313" key="2">
    <source>
        <dbReference type="EMBL" id="GAA3550698.1"/>
    </source>
</evidence>
<keyword evidence="3" id="KW-1185">Reference proteome</keyword>
<dbReference type="Gene3D" id="1.10.30.50">
    <property type="match status" value="1"/>
</dbReference>
<name>A0ABP6WEL8_9ACTN</name>
<dbReference type="SUPFAM" id="SSF52540">
    <property type="entry name" value="P-loop containing nucleoside triphosphate hydrolases"/>
    <property type="match status" value="1"/>
</dbReference>
<dbReference type="Proteomes" id="UP001500630">
    <property type="component" value="Unassembled WGS sequence"/>
</dbReference>